<dbReference type="AlphaFoldDB" id="A0A1G7BS64"/>
<organism evidence="2 3">
    <name type="scientific">Ectopseudomonas alcaliphila</name>
    <dbReference type="NCBI Taxonomy" id="101564"/>
    <lineage>
        <taxon>Bacteria</taxon>
        <taxon>Pseudomonadati</taxon>
        <taxon>Pseudomonadota</taxon>
        <taxon>Gammaproteobacteria</taxon>
        <taxon>Pseudomonadales</taxon>
        <taxon>Pseudomonadaceae</taxon>
        <taxon>Ectopseudomonas</taxon>
    </lineage>
</organism>
<gene>
    <name evidence="2" type="ORF">SAMN05216575_102304</name>
    <name evidence="1" type="ORF">SIM71_13545</name>
</gene>
<reference evidence="2 3" key="1">
    <citation type="submission" date="2016-10" db="EMBL/GenBank/DDBJ databases">
        <authorList>
            <person name="de Groot N.N."/>
        </authorList>
    </citation>
    <scope>NUCLEOTIDE SEQUENCE [LARGE SCALE GENOMIC DNA]</scope>
    <source>
        <strain evidence="2 3">JCM 10630</strain>
    </source>
</reference>
<reference evidence="1 4" key="2">
    <citation type="submission" date="2023-11" db="EMBL/GenBank/DDBJ databases">
        <title>MicrobeMod: A computational toolkit for identifying prokaryotic methylation and restriction-modification with nanopore sequencing.</title>
        <authorList>
            <person name="Crits-Christoph A."/>
            <person name="Kang S.C."/>
            <person name="Lee H."/>
            <person name="Ostrov N."/>
        </authorList>
    </citation>
    <scope>NUCLEOTIDE SEQUENCE [LARGE SCALE GENOMIC DNA]</scope>
    <source>
        <strain evidence="1 4">ATCC BAA-571</strain>
    </source>
</reference>
<evidence type="ECO:0000313" key="2">
    <source>
        <dbReference type="EMBL" id="SDE29045.1"/>
    </source>
</evidence>
<proteinExistence type="predicted"/>
<evidence type="ECO:0000313" key="1">
    <source>
        <dbReference type="EMBL" id="MDX5993088.1"/>
    </source>
</evidence>
<keyword evidence="4" id="KW-1185">Reference proteome</keyword>
<evidence type="ECO:0000313" key="4">
    <source>
        <dbReference type="Proteomes" id="UP001278050"/>
    </source>
</evidence>
<dbReference type="Proteomes" id="UP001278050">
    <property type="component" value="Unassembled WGS sequence"/>
</dbReference>
<protein>
    <submittedName>
        <fullName evidence="1 2">Type III secretion protein</fullName>
    </submittedName>
</protein>
<accession>A0A1G7BS64</accession>
<sequence>MKPLALGPIPTALAQASRALGAGVTLNFQARGHDGELKLLPMLPGAPSMVETWLHTSVGPLCLSDAGAVLSLLGELPVAFEGDDQPWYWQLVSQRLSQGVAGALGVICPVDRDAPAGALLHARLHVRLGDERVQAQLAAPPETWLNWLQAPEWQRIRTALHEALVLQVPLQLGRLELSAEQLASLQPGDIVLPTQASFTCAGSGHLELASRYWAAQVSSRGEKLFLHLSHEEGGQHEH</sequence>
<dbReference type="EMBL" id="JAWXXP010000001">
    <property type="protein sequence ID" value="MDX5993088.1"/>
    <property type="molecule type" value="Genomic_DNA"/>
</dbReference>
<evidence type="ECO:0000313" key="3">
    <source>
        <dbReference type="Proteomes" id="UP000182413"/>
    </source>
</evidence>
<dbReference type="EMBL" id="FNAE01000002">
    <property type="protein sequence ID" value="SDE29045.1"/>
    <property type="molecule type" value="Genomic_DNA"/>
</dbReference>
<dbReference type="OrthoDB" id="6516509at2"/>
<dbReference type="Proteomes" id="UP000182413">
    <property type="component" value="Unassembled WGS sequence"/>
</dbReference>
<name>A0A1G7BS64_9GAMM</name>
<dbReference type="RefSeq" id="WP_074677378.1">
    <property type="nucleotide sequence ID" value="NZ_CBCSET010000003.1"/>
</dbReference>